<evidence type="ECO:0000256" key="1">
    <source>
        <dbReference type="SAM" id="MobiDB-lite"/>
    </source>
</evidence>
<sequence length="213" mass="23747">MIGDDEGGVHLSPLMCAALDDLHRPGQVGCYWLTDWTHTMRHHLDLLPGRSWAEIASPADTSARPVRPEDRWNPAPWWKQRALDDFLRRHPEIRHVVWIDARLRPDHASPAVGVLEPCAMWTGTGRLANCTNVLLVAPDMRAGLTSDDLSSLADWIATHTATASNASRRRAAEPPRPHLIYGDHPSEELQSHLHDFLRDAQAPRSRTPPAGSS</sequence>
<dbReference type="OrthoDB" id="5124141at2"/>
<dbReference type="Proteomes" id="UP000237822">
    <property type="component" value="Unassembled WGS sequence"/>
</dbReference>
<dbReference type="RefSeq" id="WP_106298793.1">
    <property type="nucleotide sequence ID" value="NZ_PVTI01000032.1"/>
</dbReference>
<gene>
    <name evidence="2" type="ORF">BCF74_1327</name>
</gene>
<accession>A0A2T0U3M5</accession>
<evidence type="ECO:0000313" key="3">
    <source>
        <dbReference type="Proteomes" id="UP000237822"/>
    </source>
</evidence>
<dbReference type="EMBL" id="PVTI01000032">
    <property type="protein sequence ID" value="PRY52513.1"/>
    <property type="molecule type" value="Genomic_DNA"/>
</dbReference>
<feature type="region of interest" description="Disordered" evidence="1">
    <location>
        <begin position="165"/>
        <end position="185"/>
    </location>
</feature>
<organism evidence="2 3">
    <name type="scientific">Knoellia remsis</name>
    <dbReference type="NCBI Taxonomy" id="407159"/>
    <lineage>
        <taxon>Bacteria</taxon>
        <taxon>Bacillati</taxon>
        <taxon>Actinomycetota</taxon>
        <taxon>Actinomycetes</taxon>
        <taxon>Micrococcales</taxon>
        <taxon>Intrasporangiaceae</taxon>
        <taxon>Knoellia</taxon>
    </lineage>
</organism>
<dbReference type="AlphaFoldDB" id="A0A2T0U3M5"/>
<keyword evidence="3" id="KW-1185">Reference proteome</keyword>
<comment type="caution">
    <text evidence="2">The sequence shown here is derived from an EMBL/GenBank/DDBJ whole genome shotgun (WGS) entry which is preliminary data.</text>
</comment>
<reference evidence="2 3" key="1">
    <citation type="submission" date="2018-03" db="EMBL/GenBank/DDBJ databases">
        <title>Genomic Encyclopedia of Archaeal and Bacterial Type Strains, Phase II (KMG-II): from individual species to whole genera.</title>
        <authorList>
            <person name="Goeker M."/>
        </authorList>
    </citation>
    <scope>NUCLEOTIDE SEQUENCE [LARGE SCALE GENOMIC DNA]</scope>
    <source>
        <strain evidence="2 3">ATCC BAA-1496</strain>
    </source>
</reference>
<protein>
    <submittedName>
        <fullName evidence="2">Uncharacterized protein</fullName>
    </submittedName>
</protein>
<proteinExistence type="predicted"/>
<name>A0A2T0U3M5_9MICO</name>
<evidence type="ECO:0000313" key="2">
    <source>
        <dbReference type="EMBL" id="PRY52513.1"/>
    </source>
</evidence>